<gene>
    <name evidence="2" type="ORF">SAMN05192585_10148</name>
</gene>
<dbReference type="EMBL" id="FNID01000001">
    <property type="protein sequence ID" value="SDM53884.1"/>
    <property type="molecule type" value="Genomic_DNA"/>
</dbReference>
<name>A0A1G9U2P1_9FIRM</name>
<feature type="transmembrane region" description="Helical" evidence="1">
    <location>
        <begin position="83"/>
        <end position="104"/>
    </location>
</feature>
<evidence type="ECO:0008006" key="4">
    <source>
        <dbReference type="Google" id="ProtNLM"/>
    </source>
</evidence>
<organism evidence="2 3">
    <name type="scientific">Acetanaerobacterium elongatum</name>
    <dbReference type="NCBI Taxonomy" id="258515"/>
    <lineage>
        <taxon>Bacteria</taxon>
        <taxon>Bacillati</taxon>
        <taxon>Bacillota</taxon>
        <taxon>Clostridia</taxon>
        <taxon>Eubacteriales</taxon>
        <taxon>Oscillospiraceae</taxon>
        <taxon>Acetanaerobacterium</taxon>
    </lineage>
</organism>
<accession>A0A1G9U2P1</accession>
<dbReference type="OrthoDB" id="1863751at2"/>
<dbReference type="STRING" id="258515.SAMN05192585_10148"/>
<evidence type="ECO:0000313" key="2">
    <source>
        <dbReference type="EMBL" id="SDM53884.1"/>
    </source>
</evidence>
<evidence type="ECO:0000256" key="1">
    <source>
        <dbReference type="SAM" id="Phobius"/>
    </source>
</evidence>
<dbReference type="AlphaFoldDB" id="A0A1G9U2P1"/>
<dbReference type="RefSeq" id="WP_092637296.1">
    <property type="nucleotide sequence ID" value="NZ_FNID01000001.1"/>
</dbReference>
<protein>
    <recommendedName>
        <fullName evidence="4">Zinc-finger</fullName>
    </recommendedName>
</protein>
<reference evidence="2 3" key="1">
    <citation type="submission" date="2016-10" db="EMBL/GenBank/DDBJ databases">
        <authorList>
            <person name="de Groot N.N."/>
        </authorList>
    </citation>
    <scope>NUCLEOTIDE SEQUENCE [LARGE SCALE GENOMIC DNA]</scope>
    <source>
        <strain evidence="2 3">CGMCC 1.5012</strain>
    </source>
</reference>
<dbReference type="Proteomes" id="UP000199182">
    <property type="component" value="Unassembled WGS sequence"/>
</dbReference>
<keyword evidence="1" id="KW-0812">Transmembrane</keyword>
<proteinExistence type="predicted"/>
<keyword evidence="3" id="KW-1185">Reference proteome</keyword>
<keyword evidence="1" id="KW-0472">Membrane</keyword>
<sequence length="162" mass="17937">MCDFFNEDGHLTPQALKATAKLEPLDELTRLEISEHLSFCDKCLSDYTLLLTDSTLVSPPQSQVHQIMGRIKHKARTIFFNRYARVAVAACLAITLWGCGAFSFDYINANNQLVSSVASTSASVTVKMDEWKESISKGFSSFFKNIDTAKPQTKGASSSEKE</sequence>
<evidence type="ECO:0000313" key="3">
    <source>
        <dbReference type="Proteomes" id="UP000199182"/>
    </source>
</evidence>
<keyword evidence="1" id="KW-1133">Transmembrane helix</keyword>